<dbReference type="EMBL" id="UINC01010098">
    <property type="protein sequence ID" value="SVA45053.1"/>
    <property type="molecule type" value="Genomic_DNA"/>
</dbReference>
<dbReference type="AlphaFoldDB" id="A0A381VZH5"/>
<evidence type="ECO:0000313" key="1">
    <source>
        <dbReference type="EMBL" id="SVA45053.1"/>
    </source>
</evidence>
<name>A0A381VZH5_9ZZZZ</name>
<feature type="non-terminal residue" evidence="1">
    <location>
        <position position="1"/>
    </location>
</feature>
<gene>
    <name evidence="1" type="ORF">METZ01_LOCUS97907</name>
</gene>
<accession>A0A381VZH5</accession>
<organism evidence="1">
    <name type="scientific">marine metagenome</name>
    <dbReference type="NCBI Taxonomy" id="408172"/>
    <lineage>
        <taxon>unclassified sequences</taxon>
        <taxon>metagenomes</taxon>
        <taxon>ecological metagenomes</taxon>
    </lineage>
</organism>
<protein>
    <submittedName>
        <fullName evidence="1">Uncharacterized protein</fullName>
    </submittedName>
</protein>
<sequence length="28" mass="3014">KPVHLVNNKDALNTSTLTMAIQHANPAD</sequence>
<proteinExistence type="predicted"/>
<reference evidence="1" key="1">
    <citation type="submission" date="2018-05" db="EMBL/GenBank/DDBJ databases">
        <authorList>
            <person name="Lanie J.A."/>
            <person name="Ng W.-L."/>
            <person name="Kazmierczak K.M."/>
            <person name="Andrzejewski T.M."/>
            <person name="Davidsen T.M."/>
            <person name="Wayne K.J."/>
            <person name="Tettelin H."/>
            <person name="Glass J.I."/>
            <person name="Rusch D."/>
            <person name="Podicherti R."/>
            <person name="Tsui H.-C.T."/>
            <person name="Winkler M.E."/>
        </authorList>
    </citation>
    <scope>NUCLEOTIDE SEQUENCE</scope>
</reference>